<dbReference type="InterPro" id="IPR032675">
    <property type="entry name" value="LRR_dom_sf"/>
</dbReference>
<dbReference type="SUPFAM" id="SSF52058">
    <property type="entry name" value="L domain-like"/>
    <property type="match status" value="1"/>
</dbReference>
<keyword evidence="2" id="KW-0479">Metal-binding</keyword>
<evidence type="ECO:0000256" key="3">
    <source>
        <dbReference type="ARBA" id="ARBA00022737"/>
    </source>
</evidence>
<dbReference type="SMART" id="SM00364">
    <property type="entry name" value="LRR_BAC"/>
    <property type="match status" value="4"/>
</dbReference>
<evidence type="ECO:0000256" key="7">
    <source>
        <dbReference type="SAM" id="Coils"/>
    </source>
</evidence>
<keyword evidence="1" id="KW-0433">Leucine-rich repeat</keyword>
<feature type="coiled-coil region" evidence="7">
    <location>
        <begin position="308"/>
        <end position="358"/>
    </location>
</feature>
<name>A0A9P0AT92_BRAAE</name>
<dbReference type="InterPro" id="IPR003591">
    <property type="entry name" value="Leu-rich_rpt_typical-subtyp"/>
</dbReference>
<dbReference type="InterPro" id="IPR001611">
    <property type="entry name" value="Leu-rich_rpt"/>
</dbReference>
<dbReference type="PANTHER" id="PTHR48051">
    <property type="match status" value="1"/>
</dbReference>
<evidence type="ECO:0000259" key="8">
    <source>
        <dbReference type="PROSITE" id="PS50089"/>
    </source>
</evidence>
<evidence type="ECO:0000256" key="5">
    <source>
        <dbReference type="ARBA" id="ARBA00022833"/>
    </source>
</evidence>
<dbReference type="SMART" id="SM00369">
    <property type="entry name" value="LRR_TYP"/>
    <property type="match status" value="3"/>
</dbReference>
<organism evidence="9 10">
    <name type="scientific">Brassicogethes aeneus</name>
    <name type="common">Rape pollen beetle</name>
    <name type="synonym">Meligethes aeneus</name>
    <dbReference type="NCBI Taxonomy" id="1431903"/>
    <lineage>
        <taxon>Eukaryota</taxon>
        <taxon>Metazoa</taxon>
        <taxon>Ecdysozoa</taxon>
        <taxon>Arthropoda</taxon>
        <taxon>Hexapoda</taxon>
        <taxon>Insecta</taxon>
        <taxon>Pterygota</taxon>
        <taxon>Neoptera</taxon>
        <taxon>Endopterygota</taxon>
        <taxon>Coleoptera</taxon>
        <taxon>Polyphaga</taxon>
        <taxon>Cucujiformia</taxon>
        <taxon>Nitidulidae</taxon>
        <taxon>Meligethinae</taxon>
        <taxon>Brassicogethes</taxon>
    </lineage>
</organism>
<dbReference type="Gene3D" id="3.80.10.10">
    <property type="entry name" value="Ribonuclease Inhibitor"/>
    <property type="match status" value="1"/>
</dbReference>
<dbReference type="InterPro" id="IPR050216">
    <property type="entry name" value="LRR_domain-containing"/>
</dbReference>
<evidence type="ECO:0000256" key="6">
    <source>
        <dbReference type="PROSITE-ProRule" id="PRU00175"/>
    </source>
</evidence>
<keyword evidence="4 6" id="KW-0863">Zinc-finger</keyword>
<reference evidence="9" key="1">
    <citation type="submission" date="2021-12" db="EMBL/GenBank/DDBJ databases">
        <authorList>
            <person name="King R."/>
        </authorList>
    </citation>
    <scope>NUCLEOTIDE SEQUENCE</scope>
</reference>
<dbReference type="Pfam" id="PF00560">
    <property type="entry name" value="LRR_1"/>
    <property type="match status" value="1"/>
</dbReference>
<evidence type="ECO:0000256" key="4">
    <source>
        <dbReference type="ARBA" id="ARBA00022771"/>
    </source>
</evidence>
<gene>
    <name evidence="9" type="ORF">MELIAE_LOCUS1464</name>
</gene>
<dbReference type="AlphaFoldDB" id="A0A9P0AT92"/>
<dbReference type="PANTHER" id="PTHR48051:SF47">
    <property type="entry name" value="LEUCINE RICH REPEAT AND STERILE ALPHA MOTIF CONTAINING 1"/>
    <property type="match status" value="1"/>
</dbReference>
<dbReference type="EMBL" id="OV121132">
    <property type="protein sequence ID" value="CAH0547478.1"/>
    <property type="molecule type" value="Genomic_DNA"/>
</dbReference>
<keyword evidence="7" id="KW-0175">Coiled coil</keyword>
<dbReference type="GO" id="GO:0005737">
    <property type="term" value="C:cytoplasm"/>
    <property type="evidence" value="ECO:0007669"/>
    <property type="project" value="TreeGrafter"/>
</dbReference>
<dbReference type="Gene3D" id="3.30.40.10">
    <property type="entry name" value="Zinc/RING finger domain, C3HC4 (zinc finger)"/>
    <property type="match status" value="1"/>
</dbReference>
<sequence length="687" mass="78823">MFRKNKNENKAKLEHKLYLARENPEPIFDLSDCNVDSVPQGIYSLCKVFLKNALYLQHNNLTSLSGGGHLKDLALLEILDISNNQFSTIPDEIYLLKNLQEFNISCNKVKKLPESICSLSNLKSLDLSGNNLKNLPEEIGNLCNLRTLNINSNKNLKALPKSTCKAQHLSTIKLDAFNFVYPPQEVASAGASAIMEYICEDTGYNYVLPDEADDLSKEKIDTNEEEDKFQAKIWELEKIKQQKMREFLEIERNNELMHRQEIELANTQKVNKEKLLAEIARDQNKFDLKLTKLNKLKEFERFRLIEQIQEVENNADLAIKQLLSLNREPQIQLLEQEKLEEERLLEAVTKYNENLQKEDILMAMEEILNQETVHFVQFHQNRIETSRSILESEMENDSRLLVVLKSNDLHKAELLSKLQEERDLQKAAVGTLLERGDARSWGLLQQVRLVEAQLAALTTIEMDRRQLEMIQNLNDLSEKRINLSILLLDLLYQQKERRSQLVQTLSVLEEFSNDDEDFWLQQYQRLLDKLPTGLSQAQKNIDPLIGQALVMNGVLHCLPFLAKLTQCQLDTNDITDEDLRNAGVIHSNDRLNILNAFQIYKKEKECFSSCVTPSAPVLPVEEASAPLLEEIHCSANTTDCVICLDLECQIIFVPCGHLCCCSQCSTMITECPMCRSSIERKIKVIAS</sequence>
<dbReference type="InterPro" id="IPR001841">
    <property type="entry name" value="Znf_RING"/>
</dbReference>
<keyword evidence="5" id="KW-0862">Zinc</keyword>
<keyword evidence="10" id="KW-1185">Reference proteome</keyword>
<dbReference type="GO" id="GO:0008270">
    <property type="term" value="F:zinc ion binding"/>
    <property type="evidence" value="ECO:0007669"/>
    <property type="project" value="UniProtKB-KW"/>
</dbReference>
<dbReference type="Pfam" id="PF13920">
    <property type="entry name" value="zf-C3HC4_3"/>
    <property type="match status" value="1"/>
</dbReference>
<proteinExistence type="predicted"/>
<evidence type="ECO:0000256" key="1">
    <source>
        <dbReference type="ARBA" id="ARBA00022614"/>
    </source>
</evidence>
<dbReference type="PROSITE" id="PS50089">
    <property type="entry name" value="ZF_RING_2"/>
    <property type="match status" value="1"/>
</dbReference>
<dbReference type="FunFam" id="1.10.1170.10:FF:000002">
    <property type="entry name" value="Baculoviral IAP repeat containing 7"/>
    <property type="match status" value="1"/>
</dbReference>
<evidence type="ECO:0000313" key="9">
    <source>
        <dbReference type="EMBL" id="CAH0547478.1"/>
    </source>
</evidence>
<evidence type="ECO:0000313" key="10">
    <source>
        <dbReference type="Proteomes" id="UP001154078"/>
    </source>
</evidence>
<dbReference type="PRINTS" id="PR00019">
    <property type="entry name" value="LEURICHRPT"/>
</dbReference>
<feature type="domain" description="RING-type" evidence="8">
    <location>
        <begin position="640"/>
        <end position="675"/>
    </location>
</feature>
<dbReference type="Proteomes" id="UP001154078">
    <property type="component" value="Chromosome 1"/>
</dbReference>
<evidence type="ECO:0000256" key="2">
    <source>
        <dbReference type="ARBA" id="ARBA00022723"/>
    </source>
</evidence>
<dbReference type="OrthoDB" id="1711136at2759"/>
<dbReference type="CDD" id="cd16515">
    <property type="entry name" value="RING-HC_LRSAM1"/>
    <property type="match status" value="1"/>
</dbReference>
<dbReference type="PROSITE" id="PS51450">
    <property type="entry name" value="LRR"/>
    <property type="match status" value="2"/>
</dbReference>
<accession>A0A9P0AT92</accession>
<dbReference type="InterPro" id="IPR013083">
    <property type="entry name" value="Znf_RING/FYVE/PHD"/>
</dbReference>
<protein>
    <recommendedName>
        <fullName evidence="8">RING-type domain-containing protein</fullName>
    </recommendedName>
</protein>
<dbReference type="Pfam" id="PF13855">
    <property type="entry name" value="LRR_8"/>
    <property type="match status" value="1"/>
</dbReference>
<keyword evidence="3" id="KW-0677">Repeat</keyword>